<sequence length="222" mass="25300">MNYLSIEAERLPDRIRSAVSLAWSLFAKKVGGRLISINKEASMQLQYAYILQQILSLIVFDEKEAVTLELEESRLVDGSLCEIDILVTGQYSDLLYPIAIELKCYKTYSTTGGKRGATDIFRKDVYEDFAILERYIESNQTKAGISLIMTDMESLIYPKSKKGKCWDYDISDGTIIYPGRLMTPIGGKPVEIELKKQYTLKWLQYGSFWFAEIEGNAFSFGQ</sequence>
<name>A0ABP8MFK8_9BACT</name>
<dbReference type="Proteomes" id="UP001501175">
    <property type="component" value="Unassembled WGS sequence"/>
</dbReference>
<comment type="caution">
    <text evidence="1">The sequence shown here is derived from an EMBL/GenBank/DDBJ whole genome shotgun (WGS) entry which is preliminary data.</text>
</comment>
<accession>A0ABP8MFK8</accession>
<proteinExistence type="predicted"/>
<reference evidence="2" key="1">
    <citation type="journal article" date="2019" name="Int. J. Syst. Evol. Microbiol.">
        <title>The Global Catalogue of Microorganisms (GCM) 10K type strain sequencing project: providing services to taxonomists for standard genome sequencing and annotation.</title>
        <authorList>
            <consortium name="The Broad Institute Genomics Platform"/>
            <consortium name="The Broad Institute Genome Sequencing Center for Infectious Disease"/>
            <person name="Wu L."/>
            <person name="Ma J."/>
        </authorList>
    </citation>
    <scope>NUCLEOTIDE SEQUENCE [LARGE SCALE GENOMIC DNA]</scope>
    <source>
        <strain evidence="2">JCM 17927</strain>
    </source>
</reference>
<evidence type="ECO:0000313" key="1">
    <source>
        <dbReference type="EMBL" id="GAA4448764.1"/>
    </source>
</evidence>
<organism evidence="1 2">
    <name type="scientific">Nibrella saemangeumensis</name>
    <dbReference type="NCBI Taxonomy" id="1084526"/>
    <lineage>
        <taxon>Bacteria</taxon>
        <taxon>Pseudomonadati</taxon>
        <taxon>Bacteroidota</taxon>
        <taxon>Cytophagia</taxon>
        <taxon>Cytophagales</taxon>
        <taxon>Spirosomataceae</taxon>
        <taxon>Nibrella</taxon>
    </lineage>
</organism>
<keyword evidence="2" id="KW-1185">Reference proteome</keyword>
<evidence type="ECO:0008006" key="3">
    <source>
        <dbReference type="Google" id="ProtNLM"/>
    </source>
</evidence>
<protein>
    <recommendedName>
        <fullName evidence="3">PD-(D/E)XK nuclease superfamily protein</fullName>
    </recommendedName>
</protein>
<dbReference type="EMBL" id="BAABHD010000005">
    <property type="protein sequence ID" value="GAA4448764.1"/>
    <property type="molecule type" value="Genomic_DNA"/>
</dbReference>
<gene>
    <name evidence="1" type="ORF">GCM10023189_07100</name>
</gene>
<dbReference type="RefSeq" id="WP_345240603.1">
    <property type="nucleotide sequence ID" value="NZ_BAABHD010000005.1"/>
</dbReference>
<evidence type="ECO:0000313" key="2">
    <source>
        <dbReference type="Proteomes" id="UP001501175"/>
    </source>
</evidence>